<gene>
    <name evidence="1" type="ORF">BOTBODRAFT_181011</name>
</gene>
<accession>A0A067M623</accession>
<reference evidence="2" key="1">
    <citation type="journal article" date="2014" name="Proc. Natl. Acad. Sci. U.S.A.">
        <title>Extensive sampling of basidiomycete genomes demonstrates inadequacy of the white-rot/brown-rot paradigm for wood decay fungi.</title>
        <authorList>
            <person name="Riley R."/>
            <person name="Salamov A.A."/>
            <person name="Brown D.W."/>
            <person name="Nagy L.G."/>
            <person name="Floudas D."/>
            <person name="Held B.W."/>
            <person name="Levasseur A."/>
            <person name="Lombard V."/>
            <person name="Morin E."/>
            <person name="Otillar R."/>
            <person name="Lindquist E.A."/>
            <person name="Sun H."/>
            <person name="LaButti K.M."/>
            <person name="Schmutz J."/>
            <person name="Jabbour D."/>
            <person name="Luo H."/>
            <person name="Baker S.E."/>
            <person name="Pisabarro A.G."/>
            <person name="Walton J.D."/>
            <person name="Blanchette R.A."/>
            <person name="Henrissat B."/>
            <person name="Martin F."/>
            <person name="Cullen D."/>
            <person name="Hibbett D.S."/>
            <person name="Grigoriev I.V."/>
        </authorList>
    </citation>
    <scope>NUCLEOTIDE SEQUENCE [LARGE SCALE GENOMIC DNA]</scope>
    <source>
        <strain evidence="2">FD-172 SS1</strain>
    </source>
</reference>
<evidence type="ECO:0000313" key="1">
    <source>
        <dbReference type="EMBL" id="KDQ07036.1"/>
    </source>
</evidence>
<dbReference type="HOGENOM" id="CLU_2385851_0_0_1"/>
<proteinExistence type="predicted"/>
<dbReference type="Proteomes" id="UP000027195">
    <property type="component" value="Unassembled WGS sequence"/>
</dbReference>
<keyword evidence="2" id="KW-1185">Reference proteome</keyword>
<organism evidence="1 2">
    <name type="scientific">Botryobasidium botryosum (strain FD-172 SS1)</name>
    <dbReference type="NCBI Taxonomy" id="930990"/>
    <lineage>
        <taxon>Eukaryota</taxon>
        <taxon>Fungi</taxon>
        <taxon>Dikarya</taxon>
        <taxon>Basidiomycota</taxon>
        <taxon>Agaricomycotina</taxon>
        <taxon>Agaricomycetes</taxon>
        <taxon>Cantharellales</taxon>
        <taxon>Botryobasidiaceae</taxon>
        <taxon>Botryobasidium</taxon>
    </lineage>
</organism>
<name>A0A067M623_BOTB1</name>
<dbReference type="EMBL" id="KL198116">
    <property type="protein sequence ID" value="KDQ07036.1"/>
    <property type="molecule type" value="Genomic_DNA"/>
</dbReference>
<dbReference type="AlphaFoldDB" id="A0A067M623"/>
<dbReference type="InParanoid" id="A0A067M623"/>
<sequence length="94" mass="10136">MPGGVVYTIPGIMAGDKSCGIVDAEDRNRDGHNFTRYASTFCDLGFLRLNELGDIAVHDLWTEAPGVFSFGVACTILGFAKADLLLFQDPPVNI</sequence>
<protein>
    <submittedName>
        <fullName evidence="1">Uncharacterized protein</fullName>
    </submittedName>
</protein>
<evidence type="ECO:0000313" key="2">
    <source>
        <dbReference type="Proteomes" id="UP000027195"/>
    </source>
</evidence>